<dbReference type="GO" id="GO:0046872">
    <property type="term" value="F:metal ion binding"/>
    <property type="evidence" value="ECO:0007669"/>
    <property type="project" value="UniProtKB-KW"/>
</dbReference>
<evidence type="ECO:0000256" key="7">
    <source>
        <dbReference type="PIRSR" id="PIRSR604254-1"/>
    </source>
</evidence>
<dbReference type="PANTHER" id="PTHR20855:SF3">
    <property type="entry name" value="LD03007P"/>
    <property type="match status" value="1"/>
</dbReference>
<dbReference type="Proteomes" id="UP000346198">
    <property type="component" value="Unassembled WGS sequence"/>
</dbReference>
<evidence type="ECO:0008006" key="11">
    <source>
        <dbReference type="Google" id="ProtNLM"/>
    </source>
</evidence>
<evidence type="ECO:0000313" key="10">
    <source>
        <dbReference type="Proteomes" id="UP000346198"/>
    </source>
</evidence>
<dbReference type="EMBL" id="CAAHFH010000002">
    <property type="protein sequence ID" value="VGO21389.1"/>
    <property type="molecule type" value="Genomic_DNA"/>
</dbReference>
<protein>
    <recommendedName>
        <fullName evidence="11">Hemolysin-III related</fullName>
    </recommendedName>
</protein>
<evidence type="ECO:0000256" key="4">
    <source>
        <dbReference type="ARBA" id="ARBA00022692"/>
    </source>
</evidence>
<keyword evidence="5 8" id="KW-1133">Transmembrane helix</keyword>
<evidence type="ECO:0000256" key="5">
    <source>
        <dbReference type="ARBA" id="ARBA00022989"/>
    </source>
</evidence>
<dbReference type="PANTHER" id="PTHR20855">
    <property type="entry name" value="ADIPOR/PROGESTIN RECEPTOR-RELATED"/>
    <property type="match status" value="1"/>
</dbReference>
<keyword evidence="4 8" id="KW-0812">Transmembrane</keyword>
<reference evidence="9 10" key="1">
    <citation type="submission" date="2019-04" db="EMBL/GenBank/DDBJ databases">
        <authorList>
            <person name="Van Vliet M D."/>
        </authorList>
    </citation>
    <scope>NUCLEOTIDE SEQUENCE [LARGE SCALE GENOMIC DNA]</scope>
    <source>
        <strain evidence="9 10">F21</strain>
    </source>
</reference>
<feature type="transmembrane region" description="Helical" evidence="8">
    <location>
        <begin position="106"/>
        <end position="128"/>
    </location>
</feature>
<name>A0A6C2UMZ2_9BACT</name>
<feature type="binding site" evidence="7">
    <location>
        <position position="193"/>
    </location>
    <ligand>
        <name>Zn(2+)</name>
        <dbReference type="ChEBI" id="CHEBI:29105"/>
    </ligand>
</feature>
<dbReference type="InterPro" id="IPR004254">
    <property type="entry name" value="AdipoR/HlyIII-related"/>
</dbReference>
<accession>A0A6C2UMZ2</accession>
<evidence type="ECO:0000313" key="9">
    <source>
        <dbReference type="EMBL" id="VGO21389.1"/>
    </source>
</evidence>
<dbReference type="GO" id="GO:0140911">
    <property type="term" value="F:pore-forming activity"/>
    <property type="evidence" value="ECO:0007669"/>
    <property type="project" value="InterPro"/>
</dbReference>
<evidence type="ECO:0000256" key="6">
    <source>
        <dbReference type="ARBA" id="ARBA00023136"/>
    </source>
</evidence>
<dbReference type="InterPro" id="IPR005744">
    <property type="entry name" value="Hy-lIII"/>
</dbReference>
<comment type="subcellular location">
    <subcellularLocation>
        <location evidence="1">Cell membrane</location>
        <topology evidence="1">Multi-pass membrane protein</topology>
    </subcellularLocation>
</comment>
<keyword evidence="10" id="KW-1185">Reference proteome</keyword>
<gene>
    <name evidence="9" type="ORF">SCARR_03462</name>
</gene>
<keyword evidence="3" id="KW-1003">Cell membrane</keyword>
<proteinExistence type="inferred from homology"/>
<dbReference type="NCBIfam" id="TIGR01065">
    <property type="entry name" value="hlyIII"/>
    <property type="match status" value="1"/>
</dbReference>
<sequence>MPAHNPHGSPEERANVITHGIGVFLGIAVLALLVFFSSLRKGVWEIVSCSIYGVTFIVLYLGSTLYHSARRPQVRRVLKIIDHSAIYLLIAGTYTPYALAPLRGALGWSIFGAIWGCALFGILFKAFFTGRFKAVSLAGYLFMGWFCIIAVRPLYRELGTAGFVFLCAGGLCYSIGAVFYGWKTLKWSHAVWHLFVLAGSLCHFFSILFGVAL</sequence>
<dbReference type="Pfam" id="PF03006">
    <property type="entry name" value="HlyIII"/>
    <property type="match status" value="1"/>
</dbReference>
<feature type="transmembrane region" description="Helical" evidence="8">
    <location>
        <begin position="135"/>
        <end position="155"/>
    </location>
</feature>
<feature type="binding site" evidence="7">
    <location>
        <position position="189"/>
    </location>
    <ligand>
        <name>Zn(2+)</name>
        <dbReference type="ChEBI" id="CHEBI:29105"/>
    </ligand>
</feature>
<evidence type="ECO:0000256" key="8">
    <source>
        <dbReference type="SAM" id="Phobius"/>
    </source>
</evidence>
<feature type="transmembrane region" description="Helical" evidence="8">
    <location>
        <begin position="42"/>
        <end position="63"/>
    </location>
</feature>
<feature type="transmembrane region" description="Helical" evidence="8">
    <location>
        <begin position="84"/>
        <end position="100"/>
    </location>
</feature>
<keyword evidence="6 8" id="KW-0472">Membrane</keyword>
<evidence type="ECO:0000256" key="2">
    <source>
        <dbReference type="ARBA" id="ARBA00008488"/>
    </source>
</evidence>
<evidence type="ECO:0000256" key="3">
    <source>
        <dbReference type="ARBA" id="ARBA00022475"/>
    </source>
</evidence>
<keyword evidence="7" id="KW-0862">Zinc</keyword>
<feature type="transmembrane region" description="Helical" evidence="8">
    <location>
        <begin position="161"/>
        <end position="182"/>
    </location>
</feature>
<organism evidence="9 10">
    <name type="scientific">Pontiella sulfatireligans</name>
    <dbReference type="NCBI Taxonomy" id="2750658"/>
    <lineage>
        <taxon>Bacteria</taxon>
        <taxon>Pseudomonadati</taxon>
        <taxon>Kiritimatiellota</taxon>
        <taxon>Kiritimatiellia</taxon>
        <taxon>Kiritimatiellales</taxon>
        <taxon>Pontiellaceae</taxon>
        <taxon>Pontiella</taxon>
    </lineage>
</organism>
<feature type="binding site" evidence="7">
    <location>
        <position position="67"/>
    </location>
    <ligand>
        <name>Zn(2+)</name>
        <dbReference type="ChEBI" id="CHEBI:29105"/>
    </ligand>
</feature>
<dbReference type="GO" id="GO:0005886">
    <property type="term" value="C:plasma membrane"/>
    <property type="evidence" value="ECO:0007669"/>
    <property type="project" value="UniProtKB-SubCell"/>
</dbReference>
<evidence type="ECO:0000256" key="1">
    <source>
        <dbReference type="ARBA" id="ARBA00004651"/>
    </source>
</evidence>
<comment type="similarity">
    <text evidence="2">Belongs to the UPF0073 (Hly-III) family.</text>
</comment>
<keyword evidence="7" id="KW-0479">Metal-binding</keyword>
<dbReference type="AlphaFoldDB" id="A0A6C2UMZ2"/>
<feature type="transmembrane region" description="Helical" evidence="8">
    <location>
        <begin position="194"/>
        <end position="212"/>
    </location>
</feature>
<dbReference type="RefSeq" id="WP_136062864.1">
    <property type="nucleotide sequence ID" value="NZ_CAAHFH010000002.1"/>
</dbReference>
<feature type="transmembrane region" description="Helical" evidence="8">
    <location>
        <begin position="16"/>
        <end position="36"/>
    </location>
</feature>